<dbReference type="PROSITE" id="PS00344">
    <property type="entry name" value="GATA_ZN_FINGER_1"/>
    <property type="match status" value="1"/>
</dbReference>
<dbReference type="Pfam" id="PF00320">
    <property type="entry name" value="GATA"/>
    <property type="match status" value="1"/>
</dbReference>
<proteinExistence type="predicted"/>
<dbReference type="GeneID" id="5006115"/>
<protein>
    <recommendedName>
        <fullName evidence="3">GATA-type domain-containing protein</fullName>
    </recommendedName>
</protein>
<dbReference type="Proteomes" id="UP000001568">
    <property type="component" value="Chromosome 16"/>
</dbReference>
<evidence type="ECO:0000256" key="2">
    <source>
        <dbReference type="SAM" id="MobiDB-lite"/>
    </source>
</evidence>
<gene>
    <name evidence="4" type="ORF">OSTLU_25644</name>
</gene>
<dbReference type="PANTHER" id="PTHR46125:SF24">
    <property type="entry name" value="GATA TRANSCRIPTION FACTOR 18"/>
    <property type="match status" value="1"/>
</dbReference>
<dbReference type="Gene3D" id="3.30.50.10">
    <property type="entry name" value="Erythroid Transcription Factor GATA-1, subunit A"/>
    <property type="match status" value="1"/>
</dbReference>
<organism evidence="4 5">
    <name type="scientific">Ostreococcus lucimarinus (strain CCE9901)</name>
    <dbReference type="NCBI Taxonomy" id="436017"/>
    <lineage>
        <taxon>Eukaryota</taxon>
        <taxon>Viridiplantae</taxon>
        <taxon>Chlorophyta</taxon>
        <taxon>Mamiellophyceae</taxon>
        <taxon>Mamiellales</taxon>
        <taxon>Bathycoccaceae</taxon>
        <taxon>Ostreococcus</taxon>
    </lineage>
</organism>
<dbReference type="EMBL" id="CP000596">
    <property type="protein sequence ID" value="ABP00119.1"/>
    <property type="molecule type" value="Genomic_DNA"/>
</dbReference>
<dbReference type="Gramene" id="ABP00119">
    <property type="protein sequence ID" value="ABP00119"/>
    <property type="gene ID" value="OSTLU_25644"/>
</dbReference>
<dbReference type="KEGG" id="olu:OSTLU_25644"/>
<reference evidence="4 5" key="1">
    <citation type="journal article" date="2007" name="Proc. Natl. Acad. Sci. U.S.A.">
        <title>The tiny eukaryote Ostreococcus provides genomic insights into the paradox of plankton speciation.</title>
        <authorList>
            <person name="Palenik B."/>
            <person name="Grimwood J."/>
            <person name="Aerts A."/>
            <person name="Rouze P."/>
            <person name="Salamov A."/>
            <person name="Putnam N."/>
            <person name="Dupont C."/>
            <person name="Jorgensen R."/>
            <person name="Derelle E."/>
            <person name="Rombauts S."/>
            <person name="Zhou K."/>
            <person name="Otillar R."/>
            <person name="Merchant S.S."/>
            <person name="Podell S."/>
            <person name="Gaasterland T."/>
            <person name="Napoli C."/>
            <person name="Gendler K."/>
            <person name="Manuell A."/>
            <person name="Tai V."/>
            <person name="Vallon O."/>
            <person name="Piganeau G."/>
            <person name="Jancek S."/>
            <person name="Heijde M."/>
            <person name="Jabbari K."/>
            <person name="Bowler C."/>
            <person name="Lohr M."/>
            <person name="Robbens S."/>
            <person name="Werner G."/>
            <person name="Dubchak I."/>
            <person name="Pazour G.J."/>
            <person name="Ren Q."/>
            <person name="Paulsen I."/>
            <person name="Delwiche C."/>
            <person name="Schmutz J."/>
            <person name="Rokhsar D."/>
            <person name="Van de Peer Y."/>
            <person name="Moreau H."/>
            <person name="Grigoriev I.V."/>
        </authorList>
    </citation>
    <scope>NUCLEOTIDE SEQUENCE [LARGE SCALE GENOMIC DNA]</scope>
    <source>
        <strain evidence="4 5">CCE9901</strain>
    </source>
</reference>
<dbReference type="InterPro" id="IPR045280">
    <property type="entry name" value="TIFY-like"/>
</dbReference>
<dbReference type="SMART" id="SM00401">
    <property type="entry name" value="ZnF_GATA"/>
    <property type="match status" value="1"/>
</dbReference>
<dbReference type="InterPro" id="IPR000679">
    <property type="entry name" value="Znf_GATA"/>
</dbReference>
<dbReference type="SUPFAM" id="SSF57716">
    <property type="entry name" value="Glucocorticoid receptor-like (DNA-binding domain)"/>
    <property type="match status" value="1"/>
</dbReference>
<feature type="region of interest" description="Disordered" evidence="2">
    <location>
        <begin position="1"/>
        <end position="23"/>
    </location>
</feature>
<feature type="compositionally biased region" description="Polar residues" evidence="2">
    <location>
        <begin position="9"/>
        <end position="18"/>
    </location>
</feature>
<dbReference type="CDD" id="cd00202">
    <property type="entry name" value="ZnF_GATA"/>
    <property type="match status" value="1"/>
</dbReference>
<evidence type="ECO:0000256" key="1">
    <source>
        <dbReference type="PROSITE-ProRule" id="PRU00094"/>
    </source>
</evidence>
<dbReference type="AlphaFoldDB" id="A4S8V3"/>
<dbReference type="OrthoDB" id="2162994at2759"/>
<sequence>MRAEPLDATASNASASSPRETRKRAREAIFARFDALATARGAKLAKRRGKRNCVELELEALGGVSDETLAKFATYGDKVQKMMQKATPRGATPGLAPIRYAARGTLFNEPYRVSVDEQGVHRVVWGKEGESRRVVRSKDGARTPQEAVECVHVEILRRMNENIASVSDESHDGTFEARICRNCLCDCSKTPLMRRGPDGIGTLCNACGLWWSRHQTMREYPSVVPEETPHKAIFIRNPVKSRRALKTLDVFGYYSSSVQATLAKACAAVLQEERRSLRLPRVKSKPDVRYDFKRAIHDVFDRCDCVFADSPSHSDDLGWEHYPPSITDFAAEQLEELEGVKLEGVKLEGVKLEGVELEGVELEELELEELEAFAFGFEPPRLDPV</sequence>
<dbReference type="PANTHER" id="PTHR46125">
    <property type="entry name" value="GATA TRANSCRIPTION FACTOR 28"/>
    <property type="match status" value="1"/>
</dbReference>
<name>A4S8V3_OSTLU</name>
<dbReference type="GO" id="GO:0006355">
    <property type="term" value="P:regulation of DNA-templated transcription"/>
    <property type="evidence" value="ECO:0007669"/>
    <property type="project" value="InterPro"/>
</dbReference>
<keyword evidence="1" id="KW-0863">Zinc-finger</keyword>
<keyword evidence="1" id="KW-0479">Metal-binding</keyword>
<feature type="domain" description="GATA-type" evidence="3">
    <location>
        <begin position="185"/>
        <end position="236"/>
    </location>
</feature>
<dbReference type="InterPro" id="IPR013088">
    <property type="entry name" value="Znf_NHR/GATA"/>
</dbReference>
<dbReference type="PROSITE" id="PS50114">
    <property type="entry name" value="GATA_ZN_FINGER_2"/>
    <property type="match status" value="1"/>
</dbReference>
<keyword evidence="5" id="KW-1185">Reference proteome</keyword>
<dbReference type="GO" id="GO:0008270">
    <property type="term" value="F:zinc ion binding"/>
    <property type="evidence" value="ECO:0007669"/>
    <property type="project" value="UniProtKB-KW"/>
</dbReference>
<evidence type="ECO:0000259" key="3">
    <source>
        <dbReference type="PROSITE" id="PS50114"/>
    </source>
</evidence>
<keyword evidence="1" id="KW-0862">Zinc</keyword>
<evidence type="ECO:0000313" key="4">
    <source>
        <dbReference type="EMBL" id="ABP00119.1"/>
    </source>
</evidence>
<evidence type="ECO:0000313" key="5">
    <source>
        <dbReference type="Proteomes" id="UP000001568"/>
    </source>
</evidence>
<dbReference type="eggNOG" id="KOG1601">
    <property type="taxonomic scope" value="Eukaryota"/>
</dbReference>
<accession>A4S8V3</accession>
<dbReference type="RefSeq" id="XP_001421825.1">
    <property type="nucleotide sequence ID" value="XM_001421788.1"/>
</dbReference>
<dbReference type="GO" id="GO:0043565">
    <property type="term" value="F:sequence-specific DNA binding"/>
    <property type="evidence" value="ECO:0007669"/>
    <property type="project" value="InterPro"/>
</dbReference>
<dbReference type="HOGENOM" id="CLU_718426_0_0_1"/>
<dbReference type="STRING" id="436017.A4S8V3"/>